<evidence type="ECO:0000256" key="4">
    <source>
        <dbReference type="ARBA" id="ARBA00022723"/>
    </source>
</evidence>
<dbReference type="GO" id="GO:0008986">
    <property type="term" value="F:pyruvate, water dikinase activity"/>
    <property type="evidence" value="ECO:0007669"/>
    <property type="project" value="InterPro"/>
</dbReference>
<dbReference type="EMBL" id="EU016582">
    <property type="protein sequence ID" value="ABZ06667.1"/>
    <property type="molecule type" value="Genomic_DNA"/>
</dbReference>
<feature type="domain" description="PEP-utilising enzyme C-terminal" evidence="11">
    <location>
        <begin position="264"/>
        <end position="391"/>
    </location>
</feature>
<organism evidence="12">
    <name type="scientific">uncultured marine microorganism HF4000_137B17</name>
    <dbReference type="NCBI Taxonomy" id="455523"/>
    <lineage>
        <taxon>unclassified sequences</taxon>
        <taxon>environmental samples</taxon>
    </lineage>
</organism>
<dbReference type="Gene3D" id="3.30.470.20">
    <property type="entry name" value="ATP-grasp fold, B domain"/>
    <property type="match status" value="1"/>
</dbReference>
<comment type="similarity">
    <text evidence="2">Belongs to the PEP-utilizing enzyme family.</text>
</comment>
<keyword evidence="7" id="KW-0067">ATP-binding</keyword>
<dbReference type="Pfam" id="PF00391">
    <property type="entry name" value="PEP-utilizers"/>
    <property type="match status" value="1"/>
</dbReference>
<keyword evidence="6" id="KW-0418">Kinase</keyword>
<dbReference type="AlphaFoldDB" id="B3T258"/>
<evidence type="ECO:0000256" key="3">
    <source>
        <dbReference type="ARBA" id="ARBA00022679"/>
    </source>
</evidence>
<dbReference type="InterPro" id="IPR006319">
    <property type="entry name" value="PEP_synth"/>
</dbReference>
<evidence type="ECO:0000313" key="12">
    <source>
        <dbReference type="EMBL" id="ABZ06667.1"/>
    </source>
</evidence>
<sequence>MVPADVSGVMFTVDPAGNSDEILTEAILGLGEPLVSGNLSPDAYSVNRQDLKIVRRGLVTQPWLLTRNGNRSGSREILIPKSRQNMQKLSDKQAIALAEMGLRLENHYGRPQDVEWAVVGDRLNIVQSRPITTTQAPDASSNEGLETLNALVSRASASPGIVAGTVRIINDAAQVDQVLKGDIIVTEMTTPDFVPAMKRAAAIVTDRGGRTCHAAIVSREMGLPCIVVTIDGTKKLRDIPVATVDGGAGEVYEGDHQTKLVPQVTEIPTDANLTTKTKLNVSLADPDSAQRVAAMCVDGVGLLRVEFMIAHLGEHPRSMLESGRGEEYNRHLAHELERFATAFQPRPVVYWFSDFKTNEYRNLKGGESYEPFEENPMIGYRGCARYIAEPDSLWRSKPSSEFAQNTPTWAQWSHSCELCPN</sequence>
<dbReference type="PANTHER" id="PTHR43030">
    <property type="entry name" value="PHOSPHOENOLPYRUVATE SYNTHASE"/>
    <property type="match status" value="1"/>
</dbReference>
<dbReference type="GO" id="GO:0005524">
    <property type="term" value="F:ATP binding"/>
    <property type="evidence" value="ECO:0007669"/>
    <property type="project" value="UniProtKB-KW"/>
</dbReference>
<keyword evidence="4" id="KW-0479">Metal-binding</keyword>
<dbReference type="InterPro" id="IPR008279">
    <property type="entry name" value="PEP-util_enz_mobile_dom"/>
</dbReference>
<evidence type="ECO:0000256" key="7">
    <source>
        <dbReference type="ARBA" id="ARBA00022840"/>
    </source>
</evidence>
<evidence type="ECO:0000256" key="1">
    <source>
        <dbReference type="ARBA" id="ARBA00001946"/>
    </source>
</evidence>
<evidence type="ECO:0000259" key="11">
    <source>
        <dbReference type="Pfam" id="PF02896"/>
    </source>
</evidence>
<dbReference type="InterPro" id="IPR018274">
    <property type="entry name" value="PEP_util_AS"/>
</dbReference>
<dbReference type="SUPFAM" id="SSF52009">
    <property type="entry name" value="Phosphohistidine domain"/>
    <property type="match status" value="1"/>
</dbReference>
<evidence type="ECO:0000259" key="9">
    <source>
        <dbReference type="Pfam" id="PF00391"/>
    </source>
</evidence>
<dbReference type="InterPro" id="IPR002192">
    <property type="entry name" value="PPDK_AMP/ATP-bd"/>
</dbReference>
<dbReference type="InterPro" id="IPR036637">
    <property type="entry name" value="Phosphohistidine_dom_sf"/>
</dbReference>
<dbReference type="InterPro" id="IPR040442">
    <property type="entry name" value="Pyrv_kinase-like_dom_sf"/>
</dbReference>
<protein>
    <submittedName>
        <fullName evidence="12">Putative PEP-utilising enzyme, mobile domain protein</fullName>
    </submittedName>
</protein>
<comment type="cofactor">
    <cofactor evidence="1">
        <name>Mg(2+)</name>
        <dbReference type="ChEBI" id="CHEBI:18420"/>
    </cofactor>
</comment>
<reference evidence="12" key="1">
    <citation type="journal article" date="2008" name="ISME J.">
        <title>Genomic patterns of recombination, clonal divergence and environment in marine microbial populations.</title>
        <authorList>
            <person name="Konstantinidis K.T."/>
            <person name="Delong E.F."/>
        </authorList>
    </citation>
    <scope>NUCLEOTIDE SEQUENCE</scope>
</reference>
<gene>
    <name evidence="12" type="ORF">ALOHA_HF4000137B17ctg1g4</name>
</gene>
<accession>B3T258</accession>
<dbReference type="Pfam" id="PF02896">
    <property type="entry name" value="PEP-utilizers_C"/>
    <property type="match status" value="1"/>
</dbReference>
<dbReference type="GO" id="GO:0046872">
    <property type="term" value="F:metal ion binding"/>
    <property type="evidence" value="ECO:0007669"/>
    <property type="project" value="UniProtKB-KW"/>
</dbReference>
<keyword evidence="3" id="KW-0808">Transferase</keyword>
<evidence type="ECO:0000256" key="8">
    <source>
        <dbReference type="ARBA" id="ARBA00022842"/>
    </source>
</evidence>
<dbReference type="InterPro" id="IPR000121">
    <property type="entry name" value="PEP_util_C"/>
</dbReference>
<name>B3T258_9ZZZZ</name>
<feature type="domain" description="PEP-utilising enzyme mobile" evidence="9">
    <location>
        <begin position="180"/>
        <end position="249"/>
    </location>
</feature>
<dbReference type="Pfam" id="PF01326">
    <property type="entry name" value="PPDK_N"/>
    <property type="match status" value="1"/>
</dbReference>
<proteinExistence type="inferred from homology"/>
<dbReference type="Gene3D" id="3.20.20.60">
    <property type="entry name" value="Phosphoenolpyruvate-binding domains"/>
    <property type="match status" value="1"/>
</dbReference>
<feature type="domain" description="Pyruvate phosphate dikinase AMP/ATP-binding" evidence="10">
    <location>
        <begin position="1"/>
        <end position="138"/>
    </location>
</feature>
<dbReference type="PROSITE" id="PS00370">
    <property type="entry name" value="PEP_ENZYMES_PHOS_SITE"/>
    <property type="match status" value="1"/>
</dbReference>
<keyword evidence="8" id="KW-0460">Magnesium</keyword>
<keyword evidence="5" id="KW-0547">Nucleotide-binding</keyword>
<evidence type="ECO:0000256" key="6">
    <source>
        <dbReference type="ARBA" id="ARBA00022777"/>
    </source>
</evidence>
<evidence type="ECO:0000256" key="2">
    <source>
        <dbReference type="ARBA" id="ARBA00007837"/>
    </source>
</evidence>
<dbReference type="SUPFAM" id="SSF56059">
    <property type="entry name" value="Glutathione synthetase ATP-binding domain-like"/>
    <property type="match status" value="1"/>
</dbReference>
<evidence type="ECO:0000256" key="5">
    <source>
        <dbReference type="ARBA" id="ARBA00022741"/>
    </source>
</evidence>
<dbReference type="InterPro" id="IPR015813">
    <property type="entry name" value="Pyrv/PenolPyrv_kinase-like_dom"/>
</dbReference>
<evidence type="ECO:0000259" key="10">
    <source>
        <dbReference type="Pfam" id="PF01326"/>
    </source>
</evidence>
<dbReference type="PANTHER" id="PTHR43030:SF1">
    <property type="entry name" value="PHOSPHOENOLPYRUVATE SYNTHASE"/>
    <property type="match status" value="1"/>
</dbReference>
<dbReference type="SUPFAM" id="SSF51621">
    <property type="entry name" value="Phosphoenolpyruvate/pyruvate domain"/>
    <property type="match status" value="1"/>
</dbReference>
<dbReference type="Gene3D" id="3.50.30.10">
    <property type="entry name" value="Phosphohistidine domain"/>
    <property type="match status" value="1"/>
</dbReference>